<reference evidence="3 4" key="1">
    <citation type="journal article" date="2024" name="Nat. Commun.">
        <title>Phylogenomics reveals the evolutionary origins of lichenization in chlorophyte algae.</title>
        <authorList>
            <person name="Puginier C."/>
            <person name="Libourel C."/>
            <person name="Otte J."/>
            <person name="Skaloud P."/>
            <person name="Haon M."/>
            <person name="Grisel S."/>
            <person name="Petersen M."/>
            <person name="Berrin J.G."/>
            <person name="Delaux P.M."/>
            <person name="Dal Grande F."/>
            <person name="Keller J."/>
        </authorList>
    </citation>
    <scope>NUCLEOTIDE SEQUENCE [LARGE SCALE GENOMIC DNA]</scope>
    <source>
        <strain evidence="3 4">SAG 2036</strain>
    </source>
</reference>
<feature type="transmembrane region" description="Helical" evidence="2">
    <location>
        <begin position="235"/>
        <end position="254"/>
    </location>
</feature>
<protein>
    <submittedName>
        <fullName evidence="3">Uncharacterized protein</fullName>
    </submittedName>
</protein>
<dbReference type="Proteomes" id="UP001465755">
    <property type="component" value="Unassembled WGS sequence"/>
</dbReference>
<evidence type="ECO:0000256" key="1">
    <source>
        <dbReference type="SAM" id="MobiDB-lite"/>
    </source>
</evidence>
<comment type="caution">
    <text evidence="3">The sequence shown here is derived from an EMBL/GenBank/DDBJ whole genome shotgun (WGS) entry which is preliminary data.</text>
</comment>
<feature type="region of interest" description="Disordered" evidence="1">
    <location>
        <begin position="484"/>
        <end position="574"/>
    </location>
</feature>
<feature type="transmembrane region" description="Helical" evidence="2">
    <location>
        <begin position="59"/>
        <end position="77"/>
    </location>
</feature>
<evidence type="ECO:0000313" key="4">
    <source>
        <dbReference type="Proteomes" id="UP001465755"/>
    </source>
</evidence>
<organism evidence="3 4">
    <name type="scientific">Symbiochloris irregularis</name>
    <dbReference type="NCBI Taxonomy" id="706552"/>
    <lineage>
        <taxon>Eukaryota</taxon>
        <taxon>Viridiplantae</taxon>
        <taxon>Chlorophyta</taxon>
        <taxon>core chlorophytes</taxon>
        <taxon>Trebouxiophyceae</taxon>
        <taxon>Trebouxiales</taxon>
        <taxon>Trebouxiaceae</taxon>
        <taxon>Symbiochloris</taxon>
    </lineage>
</organism>
<keyword evidence="2" id="KW-1133">Transmembrane helix</keyword>
<feature type="transmembrane region" description="Helical" evidence="2">
    <location>
        <begin position="20"/>
        <end position="39"/>
    </location>
</feature>
<accession>A0AAW1PEX4</accession>
<name>A0AAW1PEX4_9CHLO</name>
<sequence>MPIRVLLRRVLKLELTEEEVPPVSQGFLAFFLALGAYFLVRPLADDAAATLGTAALPKLFVSTLVLTLLATPVTSLLLSRRGVSRPKSVAQIFRVLAASLAGFYLLQKQSKDRRAADASKTTAQRAVRGAFYIWLSVLNLVASSLLWACMADAFSSGAALRVFGCLGGGATCGQLAGSLLATISAHSLLPTTSPAVSSAGSAPHSPSMPQGKSDAHSPPWHAFFEGFRLTLASPYLLHTSAYLASSAAVSALLYFERAMVVAEASDQSHTRMAIFAKINSASALAIMTLQLLATGRMLKILKVPWALAASPLIAAIVLAVAAVHPSLPVIAAAEVLRKVVQYTLGKPAREALYTVVQQEEKYKAKLCIDTLMPRVGDTLAGGMFHILDTRMHLGPSGLLVRAEVRQVAHMSQKGSRRRKLDADSASPGATFWAKKQTTKHRNGGISLQKFAGAKLSTHNQQAARAKQQALAAGRVNKYRKLKRRLGSSAEPSMTAEQIQEELRSQGLAGNRQQDAEGHRHDLQHQPDDVQSTKAAEAGQQAKHVPGERPDPSSKAQHAGHGQARDPHQSAGCIA</sequence>
<feature type="region of interest" description="Disordered" evidence="1">
    <location>
        <begin position="194"/>
        <end position="216"/>
    </location>
</feature>
<dbReference type="SUPFAM" id="SSF103473">
    <property type="entry name" value="MFS general substrate transporter"/>
    <property type="match status" value="1"/>
</dbReference>
<dbReference type="PANTHER" id="PTHR43596">
    <property type="entry name" value="ADP,ATP CARRIER PROTEIN"/>
    <property type="match status" value="1"/>
</dbReference>
<feature type="compositionally biased region" description="Basic and acidic residues" evidence="1">
    <location>
        <begin position="513"/>
        <end position="527"/>
    </location>
</feature>
<keyword evidence="2" id="KW-0812">Transmembrane</keyword>
<proteinExistence type="predicted"/>
<feature type="transmembrane region" description="Helical" evidence="2">
    <location>
        <begin position="305"/>
        <end position="327"/>
    </location>
</feature>
<keyword evidence="2" id="KW-0472">Membrane</keyword>
<evidence type="ECO:0000313" key="3">
    <source>
        <dbReference type="EMBL" id="KAK9808473.1"/>
    </source>
</evidence>
<gene>
    <name evidence="3" type="ORF">WJX73_010171</name>
</gene>
<dbReference type="InterPro" id="IPR036259">
    <property type="entry name" value="MFS_trans_sf"/>
</dbReference>
<feature type="transmembrane region" description="Helical" evidence="2">
    <location>
        <begin position="274"/>
        <end position="293"/>
    </location>
</feature>
<feature type="transmembrane region" description="Helical" evidence="2">
    <location>
        <begin position="131"/>
        <end position="151"/>
    </location>
</feature>
<keyword evidence="4" id="KW-1185">Reference proteome</keyword>
<evidence type="ECO:0000256" key="2">
    <source>
        <dbReference type="SAM" id="Phobius"/>
    </source>
</evidence>
<dbReference type="PANTHER" id="PTHR43596:SF1">
    <property type="entry name" value="ADP,ATP CARRIER PROTEIN"/>
    <property type="match status" value="1"/>
</dbReference>
<dbReference type="AlphaFoldDB" id="A0AAW1PEX4"/>
<dbReference type="EMBL" id="JALJOQ010000023">
    <property type="protein sequence ID" value="KAK9808473.1"/>
    <property type="molecule type" value="Genomic_DNA"/>
</dbReference>